<evidence type="ECO:0000313" key="2">
    <source>
        <dbReference type="EMBL" id="CPR18766.1"/>
    </source>
</evidence>
<dbReference type="EMBL" id="LN829119">
    <property type="protein sequence ID" value="CPR18766.1"/>
    <property type="molecule type" value="Genomic_DNA"/>
</dbReference>
<feature type="transmembrane region" description="Helical" evidence="1">
    <location>
        <begin position="97"/>
        <end position="117"/>
    </location>
</feature>
<protein>
    <recommendedName>
        <fullName evidence="4">HdeD protein</fullName>
    </recommendedName>
</protein>
<organism evidence="2 3">
    <name type="scientific">Candidatus Filomicrobium marinum</name>
    <dbReference type="NCBI Taxonomy" id="1608628"/>
    <lineage>
        <taxon>Bacteria</taxon>
        <taxon>Pseudomonadati</taxon>
        <taxon>Pseudomonadota</taxon>
        <taxon>Alphaproteobacteria</taxon>
        <taxon>Hyphomicrobiales</taxon>
        <taxon>Hyphomicrobiaceae</taxon>
        <taxon>Filomicrobium</taxon>
    </lineage>
</organism>
<reference evidence="3" key="1">
    <citation type="submission" date="2015-02" db="EMBL/GenBank/DDBJ databases">
        <authorList>
            <person name="Chooi Y.-H."/>
        </authorList>
    </citation>
    <scope>NUCLEOTIDE SEQUENCE [LARGE SCALE GENOMIC DNA]</scope>
    <source>
        <strain evidence="3">strain Y</strain>
    </source>
</reference>
<dbReference type="Proteomes" id="UP000033187">
    <property type="component" value="Chromosome 1"/>
</dbReference>
<dbReference type="PANTHER" id="PTHR34989">
    <property type="entry name" value="PROTEIN HDED"/>
    <property type="match status" value="1"/>
</dbReference>
<accession>A0A0D6JEJ2</accession>
<feature type="transmembrane region" description="Helical" evidence="1">
    <location>
        <begin position="39"/>
        <end position="60"/>
    </location>
</feature>
<keyword evidence="1" id="KW-0472">Membrane</keyword>
<dbReference type="AlphaFoldDB" id="A0A0D6JEJ2"/>
<dbReference type="GO" id="GO:0005886">
    <property type="term" value="C:plasma membrane"/>
    <property type="evidence" value="ECO:0007669"/>
    <property type="project" value="TreeGrafter"/>
</dbReference>
<keyword evidence="1" id="KW-0812">Transmembrane</keyword>
<evidence type="ECO:0008006" key="4">
    <source>
        <dbReference type="Google" id="ProtNLM"/>
    </source>
</evidence>
<evidence type="ECO:0000256" key="1">
    <source>
        <dbReference type="SAM" id="Phobius"/>
    </source>
</evidence>
<keyword evidence="1" id="KW-1133">Transmembrane helix</keyword>
<dbReference type="KEGG" id="fiy:BN1229_v1_1857"/>
<keyword evidence="3" id="KW-1185">Reference proteome</keyword>
<name>A0A0D6JEJ2_9HYPH</name>
<sequence>MADKSITYTDSGGASWWGAILLGVVFVIAGLFILGDLALATVISAVLIGIVLLVAGIAEIIHSFSAQHWRGFLLRLLVGFLYAAGGVLLVADPLRASIALTLVFGIALIASGIVRLFQAFQYWDWAGWLLLLSGVVGIAAGAVILTQWPISGLWVLGLVVGVDLLIHGFWWISLGWRMRHDHRAVPA</sequence>
<proteinExistence type="predicted"/>
<gene>
    <name evidence="2" type="ORF">YBN1229_v1_1857</name>
</gene>
<dbReference type="InterPro" id="IPR005325">
    <property type="entry name" value="DUF308_memb"/>
</dbReference>
<feature type="transmembrane region" description="Helical" evidence="1">
    <location>
        <begin position="129"/>
        <end position="148"/>
    </location>
</feature>
<dbReference type="KEGG" id="fil:BN1229_v1_1855"/>
<dbReference type="RefSeq" id="WP_046477987.1">
    <property type="nucleotide sequence ID" value="NZ_LN829118.1"/>
</dbReference>
<dbReference type="InterPro" id="IPR052712">
    <property type="entry name" value="Acid_resist_chaperone_HdeD"/>
</dbReference>
<feature type="transmembrane region" description="Helical" evidence="1">
    <location>
        <begin position="154"/>
        <end position="174"/>
    </location>
</feature>
<feature type="transmembrane region" description="Helical" evidence="1">
    <location>
        <begin position="12"/>
        <end position="33"/>
    </location>
</feature>
<dbReference type="PANTHER" id="PTHR34989:SF1">
    <property type="entry name" value="PROTEIN HDED"/>
    <property type="match status" value="1"/>
</dbReference>
<dbReference type="Pfam" id="PF03729">
    <property type="entry name" value="DUF308"/>
    <property type="match status" value="1"/>
</dbReference>
<evidence type="ECO:0000313" key="3">
    <source>
        <dbReference type="Proteomes" id="UP000033187"/>
    </source>
</evidence>
<dbReference type="OrthoDB" id="9815400at2"/>
<feature type="transmembrane region" description="Helical" evidence="1">
    <location>
        <begin position="72"/>
        <end position="91"/>
    </location>
</feature>